<evidence type="ECO:0000313" key="2">
    <source>
        <dbReference type="Proteomes" id="UP000430564"/>
    </source>
</evidence>
<reference evidence="1 2" key="1">
    <citation type="submission" date="2019-10" db="EMBL/GenBank/DDBJ databases">
        <title>Genome diversity of Sutterella seckii.</title>
        <authorList>
            <person name="Chaplin A.V."/>
            <person name="Sokolova S.R."/>
            <person name="Mosin K.A."/>
            <person name="Ivanova E.L."/>
            <person name="Kochetkova T.O."/>
            <person name="Goltsov A.Y."/>
            <person name="Trofimov D.Y."/>
            <person name="Efimov B.A."/>
        </authorList>
    </citation>
    <scope>NUCLEOTIDE SEQUENCE [LARGE SCALE GENOMIC DNA]</scope>
    <source>
        <strain evidence="1 2">ASD393</strain>
    </source>
</reference>
<name>A0A6I1EQM7_9BURK</name>
<dbReference type="Proteomes" id="UP000430564">
    <property type="component" value="Unassembled WGS sequence"/>
</dbReference>
<proteinExistence type="predicted"/>
<accession>A0A6I1EQM7</accession>
<dbReference type="RefSeq" id="WP_152158234.1">
    <property type="nucleotide sequence ID" value="NZ_WEHX01000029.1"/>
</dbReference>
<dbReference type="EMBL" id="WEHX01000029">
    <property type="protein sequence ID" value="KAB7660554.1"/>
    <property type="molecule type" value="Genomic_DNA"/>
</dbReference>
<dbReference type="AlphaFoldDB" id="A0A6I1EQM7"/>
<evidence type="ECO:0000313" key="1">
    <source>
        <dbReference type="EMBL" id="KAB7660554.1"/>
    </source>
</evidence>
<gene>
    <name evidence="1" type="ORF">GBM95_05830</name>
</gene>
<dbReference type="OrthoDB" id="9156785at2"/>
<sequence>MGGELRNEAQAQIEARLKEEALARIFHGLSPEAMRTLRAVAEMRNRSPQDVLRDELEGYILDKLPIVDVEGIIASMGRSFYQLGFALGTAKRFIHNWNRSTGGE</sequence>
<organism evidence="1 2">
    <name type="scientific">Sutterella seckii</name>
    <dbReference type="NCBI Taxonomy" id="1944635"/>
    <lineage>
        <taxon>Bacteria</taxon>
        <taxon>Pseudomonadati</taxon>
        <taxon>Pseudomonadota</taxon>
        <taxon>Betaproteobacteria</taxon>
        <taxon>Burkholderiales</taxon>
        <taxon>Sutterellaceae</taxon>
        <taxon>Sutterella</taxon>
    </lineage>
</organism>
<protein>
    <submittedName>
        <fullName evidence="1">Uncharacterized protein</fullName>
    </submittedName>
</protein>
<comment type="caution">
    <text evidence="1">The sequence shown here is derived from an EMBL/GenBank/DDBJ whole genome shotgun (WGS) entry which is preliminary data.</text>
</comment>